<protein>
    <recommendedName>
        <fullName evidence="2">Transmembrane protein</fullName>
    </recommendedName>
</protein>
<proteinExistence type="predicted"/>
<evidence type="ECO:0000313" key="1">
    <source>
        <dbReference type="EMBL" id="XBJ29941.1"/>
    </source>
</evidence>
<sequence length="210" mass="24406">MPKLILVLILAKTFILANIFETLNDFAYSKSSNTQIQSQDVKLLTLYDKGQKCAQILVSKNEIIPFIFFDACKKFEKSDSFKQFLNSDFKELYFSDNKEISNAIKQIQATMQDIMLSYKLNRDIKDTMSKNPNLTFLEPFDFEKGGTLLYKVDNQACVLFKIFNNINGKKILQIQGMENLNKSCRLIINSPQFKSLSYNFRDFNSYILEQ</sequence>
<dbReference type="RefSeq" id="WP_348519014.1">
    <property type="nucleotide sequence ID" value="NZ_CP155620.1"/>
</dbReference>
<dbReference type="AlphaFoldDB" id="A0AAU7E9M3"/>
<accession>A0AAU7E9M3</accession>
<dbReference type="EMBL" id="CP155620">
    <property type="protein sequence ID" value="XBJ29941.1"/>
    <property type="molecule type" value="Genomic_DNA"/>
</dbReference>
<name>A0AAU7E9M3_9BACT</name>
<evidence type="ECO:0008006" key="2">
    <source>
        <dbReference type="Google" id="ProtNLM"/>
    </source>
</evidence>
<reference evidence="1" key="1">
    <citation type="submission" date="2024-05" db="EMBL/GenBank/DDBJ databases">
        <title>Campylobacter coli isolated from environmental waters in Slovenia.</title>
        <authorList>
            <person name="Zautner A.E."/>
            <person name="Bunk B."/>
            <person name="Riedel T."/>
            <person name="Sproeer C."/>
        </authorList>
    </citation>
    <scope>NUCLEOTIDE SEQUENCE</scope>
    <source>
        <strain evidence="1">CCS1377</strain>
    </source>
</reference>
<gene>
    <name evidence="1" type="ORF">AAH949_03670</name>
</gene>
<organism evidence="1">
    <name type="scientific">Campylobacter sp. CCS1377</name>
    <dbReference type="NCBI Taxonomy" id="3158229"/>
    <lineage>
        <taxon>Bacteria</taxon>
        <taxon>Pseudomonadati</taxon>
        <taxon>Campylobacterota</taxon>
        <taxon>Epsilonproteobacteria</taxon>
        <taxon>Campylobacterales</taxon>
        <taxon>Campylobacteraceae</taxon>
        <taxon>Campylobacter</taxon>
    </lineage>
</organism>